<name>A0ABN2JD81_9ACTN</name>
<comment type="caution">
    <text evidence="1">The sequence shown here is derived from an EMBL/GenBank/DDBJ whole genome shotgun (WGS) entry which is preliminary data.</text>
</comment>
<sequence>MLTMADQALTGSDDGRYCAVALLDVLTAPSRKEPVHPKVGQLLDAAVDTFIQPDVVADVAAVIRRSAAGDTARVDRANRAEVNALLAEAGKVDDGLATHYYLNQAASTARRLHLADLETEATSRLQTAAPIEWRTVSTETHLPAAVVNEYMRPFRKAPTWQEAVAAWCNTPVPSGRASANTTTAKHILNRSVFRSLVSTVIVGASDLPQRVTTGEDAAFEQQLALVERLNFGANSFLLAGALDLIRFRFGIPPRADLESLIAASGTHPTHTRLFAAALYLYWVDEFDACVHLAVPRVEAAARALLLELNEPVYRASVGTKIGQFPGLGELLPHLLDGGLDPDWERFLRTFLLSDGANLRNLVAHGFATNTDRMIAALALRACAILILITAADTAQRDADAVKAAIARPIRPPIRRRWWQRLASATRAAYLELR</sequence>
<dbReference type="Proteomes" id="UP001500618">
    <property type="component" value="Unassembled WGS sequence"/>
</dbReference>
<proteinExistence type="predicted"/>
<dbReference type="RefSeq" id="WP_344315526.1">
    <property type="nucleotide sequence ID" value="NZ_BAAANY010000056.1"/>
</dbReference>
<accession>A0ABN2JD81</accession>
<protein>
    <recommendedName>
        <fullName evidence="3">DUF4209 domain-containing protein</fullName>
    </recommendedName>
</protein>
<gene>
    <name evidence="1" type="ORF">GCM10009765_83820</name>
</gene>
<evidence type="ECO:0000313" key="1">
    <source>
        <dbReference type="EMBL" id="GAA1723093.1"/>
    </source>
</evidence>
<organism evidence="1 2">
    <name type="scientific">Fodinicola feengrottensis</name>
    <dbReference type="NCBI Taxonomy" id="435914"/>
    <lineage>
        <taxon>Bacteria</taxon>
        <taxon>Bacillati</taxon>
        <taxon>Actinomycetota</taxon>
        <taxon>Actinomycetes</taxon>
        <taxon>Mycobacteriales</taxon>
        <taxon>Fodinicola</taxon>
    </lineage>
</organism>
<dbReference type="EMBL" id="BAAANY010000056">
    <property type="protein sequence ID" value="GAA1723093.1"/>
    <property type="molecule type" value="Genomic_DNA"/>
</dbReference>
<evidence type="ECO:0008006" key="3">
    <source>
        <dbReference type="Google" id="ProtNLM"/>
    </source>
</evidence>
<evidence type="ECO:0000313" key="2">
    <source>
        <dbReference type="Proteomes" id="UP001500618"/>
    </source>
</evidence>
<reference evidence="1 2" key="1">
    <citation type="journal article" date="2019" name="Int. J. Syst. Evol. Microbiol.">
        <title>The Global Catalogue of Microorganisms (GCM) 10K type strain sequencing project: providing services to taxonomists for standard genome sequencing and annotation.</title>
        <authorList>
            <consortium name="The Broad Institute Genomics Platform"/>
            <consortium name="The Broad Institute Genome Sequencing Center for Infectious Disease"/>
            <person name="Wu L."/>
            <person name="Ma J."/>
        </authorList>
    </citation>
    <scope>NUCLEOTIDE SEQUENCE [LARGE SCALE GENOMIC DNA]</scope>
    <source>
        <strain evidence="1 2">JCM 14718</strain>
    </source>
</reference>
<keyword evidence="2" id="KW-1185">Reference proteome</keyword>